<keyword evidence="2" id="KW-1185">Reference proteome</keyword>
<organism evidence="2 3">
    <name type="scientific">Drosophila kikkawai</name>
    <name type="common">Fruit fly</name>
    <dbReference type="NCBI Taxonomy" id="30033"/>
    <lineage>
        <taxon>Eukaryota</taxon>
        <taxon>Metazoa</taxon>
        <taxon>Ecdysozoa</taxon>
        <taxon>Arthropoda</taxon>
        <taxon>Hexapoda</taxon>
        <taxon>Insecta</taxon>
        <taxon>Pterygota</taxon>
        <taxon>Neoptera</taxon>
        <taxon>Endopterygota</taxon>
        <taxon>Diptera</taxon>
        <taxon>Brachycera</taxon>
        <taxon>Muscomorpha</taxon>
        <taxon>Ephydroidea</taxon>
        <taxon>Drosophilidae</taxon>
        <taxon>Drosophila</taxon>
        <taxon>Sophophora</taxon>
    </lineage>
</organism>
<feature type="chain" id="PRO_5046764210" description="Neuroparsin-A" evidence="1">
    <location>
        <begin position="25"/>
        <end position="136"/>
    </location>
</feature>
<dbReference type="GeneID" id="108080466"/>
<proteinExistence type="predicted"/>
<keyword evidence="1" id="KW-0732">Signal</keyword>
<dbReference type="RefSeq" id="XP_017030692.2">
    <property type="nucleotide sequence ID" value="XM_017175203.3"/>
</dbReference>
<evidence type="ECO:0008006" key="4">
    <source>
        <dbReference type="Google" id="ProtNLM"/>
    </source>
</evidence>
<evidence type="ECO:0000313" key="3">
    <source>
        <dbReference type="RefSeq" id="XP_017030692.2"/>
    </source>
</evidence>
<feature type="signal peptide" evidence="1">
    <location>
        <begin position="1"/>
        <end position="24"/>
    </location>
</feature>
<dbReference type="Proteomes" id="UP001652661">
    <property type="component" value="Chromosome 3R"/>
</dbReference>
<dbReference type="AlphaFoldDB" id="A0A6P4INY1"/>
<sequence>MRSQVQFRLGQLLMVVCALHLAICNDYDYCSEDPGDDVESDCPGKENYFAVEVEGCMTRLYCYRRLNQTCMTFQIESQCERGLSCSCGRCMNCDKHDRCYMELCPYGMKKRDPLLPWYLPRWLQVLARYKYPPAYL</sequence>
<reference evidence="3" key="1">
    <citation type="submission" date="2025-08" db="UniProtKB">
        <authorList>
            <consortium name="RefSeq"/>
        </authorList>
    </citation>
    <scope>IDENTIFICATION</scope>
    <source>
        <strain evidence="3">14028-0561.14</strain>
        <tissue evidence="3">Whole fly</tissue>
    </source>
</reference>
<name>A0A6P4INY1_DROKI</name>
<protein>
    <recommendedName>
        <fullName evidence="4">Neuroparsin-A</fullName>
    </recommendedName>
</protein>
<evidence type="ECO:0000256" key="1">
    <source>
        <dbReference type="SAM" id="SignalP"/>
    </source>
</evidence>
<accession>A0A6P4INY1</accession>
<dbReference type="OrthoDB" id="7961912at2759"/>
<evidence type="ECO:0000313" key="2">
    <source>
        <dbReference type="Proteomes" id="UP001652661"/>
    </source>
</evidence>
<gene>
    <name evidence="3" type="primary">LOC108080466</name>
</gene>